<evidence type="ECO:0000256" key="1">
    <source>
        <dbReference type="SAM" id="MobiDB-lite"/>
    </source>
</evidence>
<feature type="region of interest" description="Disordered" evidence="1">
    <location>
        <begin position="1"/>
        <end position="40"/>
    </location>
</feature>
<protein>
    <recommendedName>
        <fullName evidence="2">Phage terminase large subunit GpA ATPase domain-containing protein</fullName>
    </recommendedName>
</protein>
<organism evidence="3 4">
    <name type="scientific">Symbiobacterium thermophilum</name>
    <dbReference type="NCBI Taxonomy" id="2734"/>
    <lineage>
        <taxon>Bacteria</taxon>
        <taxon>Bacillati</taxon>
        <taxon>Bacillota</taxon>
        <taxon>Clostridia</taxon>
        <taxon>Eubacteriales</taxon>
        <taxon>Symbiobacteriaceae</taxon>
        <taxon>Symbiobacterium</taxon>
    </lineage>
</organism>
<comment type="caution">
    <text evidence="3">The sequence shown here is derived from an EMBL/GenBank/DDBJ whole genome shotgun (WGS) entry which is preliminary data.</text>
</comment>
<sequence>MARARTGTMTKTRMKGVSVTVARGRGRPKKQDKPKAPPGWTEEQWLDMQRRWREDPYGALDWAIVMNLKNERGEEMEWFDRNFLVDILCDMHPKQVIVKCTQVGLSTVMILKTHFMAQVFGYGVIYTLPTYKLLLEFDKTKITPLLQKNPNVYPTGDVTIGAHVYENAGYVLFRGTMGDSQDISLTADIIVADEADRSDLSVIEGLESRLMASKYKAQWWFTNPTRPDVGTDKKWQLSDKREWHVRCPHCGEEQTLDYWENIATETVVDENGVETERHYFKCRICHQEWENDREVRRNGRWVPTDPGKEWHGYHISQLCAPWITAKELVEAERTKSKEFFYNYMLGLPAVGDGLSVEKELILGSVVERDDQRYALREGTKKFMGVDVNRLLSVVIGNEHGITKILYLGDDKGITQQEREDINNPKSKWGKLVRLMDQERINLCVIDNNPPEKQRQFQSKFRFRVWRCVYDYNDSRKEIYEEKRELGVLNAHRTQVIDKVIEEFGLGNIPIFVDSTDPLLVGDGSGNDPNCYVRHFTNLYQVGLDGQDENIVKRDRMGNVIRTWEHAGRDDFVHATVYYYLARQVGTPLGGGSSFLAGSGTPPQPEEDRDEEQDEDTAPMGFYSL</sequence>
<evidence type="ECO:0000313" key="3">
    <source>
        <dbReference type="EMBL" id="MBY6275489.1"/>
    </source>
</evidence>
<dbReference type="AlphaFoldDB" id="A0A953I7P7"/>
<dbReference type="Pfam" id="PF05876">
    <property type="entry name" value="GpA_ATPase"/>
    <property type="match status" value="1"/>
</dbReference>
<feature type="compositionally biased region" description="Acidic residues" evidence="1">
    <location>
        <begin position="604"/>
        <end position="616"/>
    </location>
</feature>
<proteinExistence type="predicted"/>
<accession>A0A953I7P7</accession>
<reference evidence="3" key="1">
    <citation type="submission" date="2017-11" db="EMBL/GenBank/DDBJ databases">
        <title>Three new genomes from thermophilic consortium.</title>
        <authorList>
            <person name="Quaggio R."/>
            <person name="Amgarten D."/>
            <person name="Setubal J.C."/>
        </authorList>
    </citation>
    <scope>NUCLEOTIDE SEQUENCE</scope>
    <source>
        <strain evidence="3">ZCTH01-B2</strain>
    </source>
</reference>
<feature type="domain" description="Phage terminase large subunit GpA ATPase" evidence="2">
    <location>
        <begin position="95"/>
        <end position="301"/>
    </location>
</feature>
<dbReference type="Proteomes" id="UP000732377">
    <property type="component" value="Unassembled WGS sequence"/>
</dbReference>
<gene>
    <name evidence="3" type="ORF">CWE10_04595</name>
</gene>
<dbReference type="EMBL" id="PIUK01000027">
    <property type="protein sequence ID" value="MBY6275489.1"/>
    <property type="molecule type" value="Genomic_DNA"/>
</dbReference>
<evidence type="ECO:0000259" key="2">
    <source>
        <dbReference type="Pfam" id="PF05876"/>
    </source>
</evidence>
<evidence type="ECO:0000313" key="4">
    <source>
        <dbReference type="Proteomes" id="UP000732377"/>
    </source>
</evidence>
<dbReference type="GO" id="GO:0016887">
    <property type="term" value="F:ATP hydrolysis activity"/>
    <property type="evidence" value="ECO:0007669"/>
    <property type="project" value="InterPro"/>
</dbReference>
<dbReference type="InterPro" id="IPR046453">
    <property type="entry name" value="GpA_ATPase"/>
</dbReference>
<feature type="region of interest" description="Disordered" evidence="1">
    <location>
        <begin position="591"/>
        <end position="624"/>
    </location>
</feature>
<name>A0A953I7P7_SYMTR</name>